<gene>
    <name evidence="1" type="ORF">Saso_54000</name>
</gene>
<comment type="caution">
    <text evidence="1">The sequence shown here is derived from an EMBL/GenBank/DDBJ whole genome shotgun (WGS) entry which is preliminary data.</text>
</comment>
<protein>
    <submittedName>
        <fullName evidence="1">Uncharacterized protein</fullName>
    </submittedName>
</protein>
<accession>A0ABQ3S6W5</accession>
<organism evidence="1 2">
    <name type="scientific">Streptomyces asoensis</name>
    <dbReference type="NCBI Taxonomy" id="249586"/>
    <lineage>
        <taxon>Bacteria</taxon>
        <taxon>Bacillati</taxon>
        <taxon>Actinomycetota</taxon>
        <taxon>Actinomycetes</taxon>
        <taxon>Kitasatosporales</taxon>
        <taxon>Streptomycetaceae</taxon>
        <taxon>Streptomyces</taxon>
    </lineage>
</organism>
<evidence type="ECO:0000313" key="1">
    <source>
        <dbReference type="EMBL" id="GHI63750.1"/>
    </source>
</evidence>
<proteinExistence type="predicted"/>
<dbReference type="EMBL" id="BNEB01000005">
    <property type="protein sequence ID" value="GHI63750.1"/>
    <property type="molecule type" value="Genomic_DNA"/>
</dbReference>
<evidence type="ECO:0000313" key="2">
    <source>
        <dbReference type="Proteomes" id="UP000649259"/>
    </source>
</evidence>
<dbReference type="Proteomes" id="UP000649259">
    <property type="component" value="Unassembled WGS sequence"/>
</dbReference>
<reference evidence="2" key="1">
    <citation type="submission" date="2023-07" db="EMBL/GenBank/DDBJ databases">
        <title>Whole genome shotgun sequence of Streptomyces cacaoi subsp. asoensis NBRC 13813.</title>
        <authorList>
            <person name="Komaki H."/>
            <person name="Tamura T."/>
        </authorList>
    </citation>
    <scope>NUCLEOTIDE SEQUENCE [LARGE SCALE GENOMIC DNA]</scope>
    <source>
        <strain evidence="2">NBRC 13813</strain>
    </source>
</reference>
<sequence length="368" mass="40076">MLVMGHKIGGRGVTGDHLNKAASADAGAVAEVACDESGSDGENLTGGNTDVFAHASVLLSPDRAAGYVREIRDRIRSPAEEYKANHLLREKHRPVLEWLLSPSGPLHGRAHVHLVEKHFFVVDRVADLLLADPGAALALFRQGRRTFTAPQWRRFLEAANQLLWVRHDGEPDAPVEEFFRTLAELRRGYPDTAVARTLSRLARERPRAVSYRAAVRDGPFVLNPVLNPLLPSILHTAAHWGDGGRPVQLAHDRQNMLTPERVAWLEDTARRRGIRLTGLRLVVSRLDARVQLADFLAGIARRIASDELGGRGDPVLTGLLRPYVGAAAVWGDERSWARLGPTTGPGGAPVRITGAAGVNAAGSAHVWR</sequence>
<name>A0ABQ3S6W5_9ACTN</name>
<keyword evidence="2" id="KW-1185">Reference proteome</keyword>